<evidence type="ECO:0000313" key="2">
    <source>
        <dbReference type="Proteomes" id="UP000299102"/>
    </source>
</evidence>
<reference evidence="1 2" key="1">
    <citation type="journal article" date="2019" name="Commun. Biol.">
        <title>The bagworm genome reveals a unique fibroin gene that provides high tensile strength.</title>
        <authorList>
            <person name="Kono N."/>
            <person name="Nakamura H."/>
            <person name="Ohtoshi R."/>
            <person name="Tomita M."/>
            <person name="Numata K."/>
            <person name="Arakawa K."/>
        </authorList>
    </citation>
    <scope>NUCLEOTIDE SEQUENCE [LARGE SCALE GENOMIC DNA]</scope>
</reference>
<name>A0A4C1XH28_EUMVA</name>
<keyword evidence="2" id="KW-1185">Reference proteome</keyword>
<accession>A0A4C1XH28</accession>
<dbReference type="AlphaFoldDB" id="A0A4C1XH28"/>
<sequence length="132" mass="14361">MDFVRNANKKLLFRQQHLCASEMAVGGVRADSKKAGKLTLKRIQRRSRLGSSPPSQARIARKIIAITSLGLHIIVAPLPTRRVVAFGHPRARSRTTAVGGLEPPAPAGPQLCVNFTRLGPRSAYSLSLWLDS</sequence>
<comment type="caution">
    <text evidence="1">The sequence shown here is derived from an EMBL/GenBank/DDBJ whole genome shotgun (WGS) entry which is preliminary data.</text>
</comment>
<proteinExistence type="predicted"/>
<dbReference type="EMBL" id="BGZK01000838">
    <property type="protein sequence ID" value="GBP62302.1"/>
    <property type="molecule type" value="Genomic_DNA"/>
</dbReference>
<protein>
    <submittedName>
        <fullName evidence="1">Uncharacterized protein</fullName>
    </submittedName>
</protein>
<organism evidence="1 2">
    <name type="scientific">Eumeta variegata</name>
    <name type="common">Bagworm moth</name>
    <name type="synonym">Eumeta japonica</name>
    <dbReference type="NCBI Taxonomy" id="151549"/>
    <lineage>
        <taxon>Eukaryota</taxon>
        <taxon>Metazoa</taxon>
        <taxon>Ecdysozoa</taxon>
        <taxon>Arthropoda</taxon>
        <taxon>Hexapoda</taxon>
        <taxon>Insecta</taxon>
        <taxon>Pterygota</taxon>
        <taxon>Neoptera</taxon>
        <taxon>Endopterygota</taxon>
        <taxon>Lepidoptera</taxon>
        <taxon>Glossata</taxon>
        <taxon>Ditrysia</taxon>
        <taxon>Tineoidea</taxon>
        <taxon>Psychidae</taxon>
        <taxon>Oiketicinae</taxon>
        <taxon>Eumeta</taxon>
    </lineage>
</organism>
<gene>
    <name evidence="1" type="ORF">EVAR_48475_1</name>
</gene>
<evidence type="ECO:0000313" key="1">
    <source>
        <dbReference type="EMBL" id="GBP62302.1"/>
    </source>
</evidence>
<dbReference type="Proteomes" id="UP000299102">
    <property type="component" value="Unassembled WGS sequence"/>
</dbReference>